<comment type="caution">
    <text evidence="1">The sequence shown here is derived from an EMBL/GenBank/DDBJ whole genome shotgun (WGS) entry which is preliminary data.</text>
</comment>
<accession>A0AAD6YF86</accession>
<dbReference type="EMBL" id="JARJCW010000021">
    <property type="protein sequence ID" value="KAJ7213601.1"/>
    <property type="molecule type" value="Genomic_DNA"/>
</dbReference>
<dbReference type="InterPro" id="IPR011330">
    <property type="entry name" value="Glyco_hydro/deAcase_b/a-brl"/>
</dbReference>
<dbReference type="PANTHER" id="PTHR45985:SF3">
    <property type="entry name" value="CHITIN DEACETYLASE-LIKE 4"/>
    <property type="match status" value="1"/>
</dbReference>
<dbReference type="Proteomes" id="UP001219525">
    <property type="component" value="Unassembled WGS sequence"/>
</dbReference>
<dbReference type="InterPro" id="IPR052740">
    <property type="entry name" value="CE4"/>
</dbReference>
<dbReference type="GO" id="GO:0005975">
    <property type="term" value="P:carbohydrate metabolic process"/>
    <property type="evidence" value="ECO:0007669"/>
    <property type="project" value="InterPro"/>
</dbReference>
<dbReference type="SUPFAM" id="SSF88713">
    <property type="entry name" value="Glycoside hydrolase/deacetylase"/>
    <property type="match status" value="1"/>
</dbReference>
<sequence length="125" mass="13697">MFVVFTADDAVQSYTLNAVNQFLAHRQNPNGCPPKMKFYVSLNFTNCTLVTDHTMTHVGDPSQDEINGNLIALNALASIPLSAIKGFRAPFLDCVNILKKLSTAGFTYDFSPAATDPGTDAYWPY</sequence>
<name>A0AAD6YF86_9AGAR</name>
<gene>
    <name evidence="1" type="ORF">GGX14DRAFT_563918</name>
</gene>
<organism evidence="1 2">
    <name type="scientific">Mycena pura</name>
    <dbReference type="NCBI Taxonomy" id="153505"/>
    <lineage>
        <taxon>Eukaryota</taxon>
        <taxon>Fungi</taxon>
        <taxon>Dikarya</taxon>
        <taxon>Basidiomycota</taxon>
        <taxon>Agaricomycotina</taxon>
        <taxon>Agaricomycetes</taxon>
        <taxon>Agaricomycetidae</taxon>
        <taxon>Agaricales</taxon>
        <taxon>Marasmiineae</taxon>
        <taxon>Mycenaceae</taxon>
        <taxon>Mycena</taxon>
    </lineage>
</organism>
<evidence type="ECO:0000313" key="2">
    <source>
        <dbReference type="Proteomes" id="UP001219525"/>
    </source>
</evidence>
<evidence type="ECO:0000313" key="1">
    <source>
        <dbReference type="EMBL" id="KAJ7213601.1"/>
    </source>
</evidence>
<protein>
    <submittedName>
        <fullName evidence="1">Uncharacterized protein</fullName>
    </submittedName>
</protein>
<reference evidence="1" key="1">
    <citation type="submission" date="2023-03" db="EMBL/GenBank/DDBJ databases">
        <title>Massive genome expansion in bonnet fungi (Mycena s.s.) driven by repeated elements and novel gene families across ecological guilds.</title>
        <authorList>
            <consortium name="Lawrence Berkeley National Laboratory"/>
            <person name="Harder C.B."/>
            <person name="Miyauchi S."/>
            <person name="Viragh M."/>
            <person name="Kuo A."/>
            <person name="Thoen E."/>
            <person name="Andreopoulos B."/>
            <person name="Lu D."/>
            <person name="Skrede I."/>
            <person name="Drula E."/>
            <person name="Henrissat B."/>
            <person name="Morin E."/>
            <person name="Kohler A."/>
            <person name="Barry K."/>
            <person name="LaButti K."/>
            <person name="Morin E."/>
            <person name="Salamov A."/>
            <person name="Lipzen A."/>
            <person name="Mereny Z."/>
            <person name="Hegedus B."/>
            <person name="Baldrian P."/>
            <person name="Stursova M."/>
            <person name="Weitz H."/>
            <person name="Taylor A."/>
            <person name="Grigoriev I.V."/>
            <person name="Nagy L.G."/>
            <person name="Martin F."/>
            <person name="Kauserud H."/>
        </authorList>
    </citation>
    <scope>NUCLEOTIDE SEQUENCE</scope>
    <source>
        <strain evidence="1">9144</strain>
    </source>
</reference>
<keyword evidence="2" id="KW-1185">Reference proteome</keyword>
<dbReference type="PANTHER" id="PTHR45985">
    <property type="match status" value="1"/>
</dbReference>
<dbReference type="AlphaFoldDB" id="A0AAD6YF86"/>
<proteinExistence type="predicted"/>